<dbReference type="EMBL" id="JAUJYN010000006">
    <property type="protein sequence ID" value="KAK1268771.1"/>
    <property type="molecule type" value="Genomic_DNA"/>
</dbReference>
<feature type="transmembrane region" description="Helical" evidence="8">
    <location>
        <begin position="164"/>
        <end position="190"/>
    </location>
</feature>
<dbReference type="GO" id="GO:0008324">
    <property type="term" value="F:monoatomic cation transmembrane transporter activity"/>
    <property type="evidence" value="ECO:0007669"/>
    <property type="project" value="InterPro"/>
</dbReference>
<dbReference type="PANTHER" id="PTHR31064:SF30">
    <property type="entry name" value="HIGH-AFFINITY POTASSIUM TRANSPORT PROTEIN-RELATED"/>
    <property type="match status" value="1"/>
</dbReference>
<reference evidence="9" key="2">
    <citation type="submission" date="2023-06" db="EMBL/GenBank/DDBJ databases">
        <authorList>
            <person name="Ma L."/>
            <person name="Liu K.-W."/>
            <person name="Li Z."/>
            <person name="Hsiao Y.-Y."/>
            <person name="Qi Y."/>
            <person name="Fu T."/>
            <person name="Tang G."/>
            <person name="Zhang D."/>
            <person name="Sun W.-H."/>
            <person name="Liu D.-K."/>
            <person name="Li Y."/>
            <person name="Chen G.-Z."/>
            <person name="Liu X.-D."/>
            <person name="Liao X.-Y."/>
            <person name="Jiang Y.-T."/>
            <person name="Yu X."/>
            <person name="Hao Y."/>
            <person name="Huang J."/>
            <person name="Zhao X.-W."/>
            <person name="Ke S."/>
            <person name="Chen Y.-Y."/>
            <person name="Wu W.-L."/>
            <person name="Hsu J.-L."/>
            <person name="Lin Y.-F."/>
            <person name="Huang M.-D."/>
            <person name="Li C.-Y."/>
            <person name="Huang L."/>
            <person name="Wang Z.-W."/>
            <person name="Zhao X."/>
            <person name="Zhong W.-Y."/>
            <person name="Peng D.-H."/>
            <person name="Ahmad S."/>
            <person name="Lan S."/>
            <person name="Zhang J.-S."/>
            <person name="Tsai W.-C."/>
            <person name="Van De Peer Y."/>
            <person name="Liu Z.-J."/>
        </authorList>
    </citation>
    <scope>NUCLEOTIDE SEQUENCE</scope>
    <source>
        <strain evidence="9">SCP</strain>
        <tissue evidence="9">Leaves</tissue>
    </source>
</reference>
<evidence type="ECO:0000256" key="5">
    <source>
        <dbReference type="ARBA" id="ARBA00022989"/>
    </source>
</evidence>
<keyword evidence="4 8" id="KW-0812">Transmembrane</keyword>
<reference evidence="9" key="1">
    <citation type="journal article" date="2023" name="Nat. Commun.">
        <title>Diploid and tetraploid genomes of Acorus and the evolution of monocots.</title>
        <authorList>
            <person name="Ma L."/>
            <person name="Liu K.W."/>
            <person name="Li Z."/>
            <person name="Hsiao Y.Y."/>
            <person name="Qi Y."/>
            <person name="Fu T."/>
            <person name="Tang G.D."/>
            <person name="Zhang D."/>
            <person name="Sun W.H."/>
            <person name="Liu D.K."/>
            <person name="Li Y."/>
            <person name="Chen G.Z."/>
            <person name="Liu X.D."/>
            <person name="Liao X.Y."/>
            <person name="Jiang Y.T."/>
            <person name="Yu X."/>
            <person name="Hao Y."/>
            <person name="Huang J."/>
            <person name="Zhao X.W."/>
            <person name="Ke S."/>
            <person name="Chen Y.Y."/>
            <person name="Wu W.L."/>
            <person name="Hsu J.L."/>
            <person name="Lin Y.F."/>
            <person name="Huang M.D."/>
            <person name="Li C.Y."/>
            <person name="Huang L."/>
            <person name="Wang Z.W."/>
            <person name="Zhao X."/>
            <person name="Zhong W.Y."/>
            <person name="Peng D.H."/>
            <person name="Ahmad S."/>
            <person name="Lan S."/>
            <person name="Zhang J.S."/>
            <person name="Tsai W.C."/>
            <person name="Van de Peer Y."/>
            <person name="Liu Z.J."/>
        </authorList>
    </citation>
    <scope>NUCLEOTIDE SEQUENCE</scope>
    <source>
        <strain evidence="9">SCP</strain>
    </source>
</reference>
<evidence type="ECO:0000256" key="7">
    <source>
        <dbReference type="ARBA" id="ARBA00023136"/>
    </source>
</evidence>
<evidence type="ECO:0000256" key="8">
    <source>
        <dbReference type="SAM" id="Phobius"/>
    </source>
</evidence>
<proteinExistence type="inferred from homology"/>
<feature type="transmembrane region" description="Helical" evidence="8">
    <location>
        <begin position="28"/>
        <end position="49"/>
    </location>
</feature>
<evidence type="ECO:0000256" key="3">
    <source>
        <dbReference type="ARBA" id="ARBA00022448"/>
    </source>
</evidence>
<feature type="transmembrane region" description="Helical" evidence="8">
    <location>
        <begin position="202"/>
        <end position="224"/>
    </location>
</feature>
<keyword evidence="5 8" id="KW-1133">Transmembrane helix</keyword>
<dbReference type="GO" id="GO:0098662">
    <property type="term" value="P:inorganic cation transmembrane transport"/>
    <property type="evidence" value="ECO:0007669"/>
    <property type="project" value="UniProtKB-ARBA"/>
</dbReference>
<feature type="transmembrane region" description="Helical" evidence="8">
    <location>
        <begin position="395"/>
        <end position="415"/>
    </location>
</feature>
<comment type="caution">
    <text evidence="9">The sequence shown here is derived from an EMBL/GenBank/DDBJ whole genome shotgun (WGS) entry which is preliminary data.</text>
</comment>
<dbReference type="AlphaFoldDB" id="A0AAV9AWT8"/>
<organism evidence="9 10">
    <name type="scientific">Acorus gramineus</name>
    <name type="common">Dwarf sweet flag</name>
    <dbReference type="NCBI Taxonomy" id="55184"/>
    <lineage>
        <taxon>Eukaryota</taxon>
        <taxon>Viridiplantae</taxon>
        <taxon>Streptophyta</taxon>
        <taxon>Embryophyta</taxon>
        <taxon>Tracheophyta</taxon>
        <taxon>Spermatophyta</taxon>
        <taxon>Magnoliopsida</taxon>
        <taxon>Liliopsida</taxon>
        <taxon>Acoraceae</taxon>
        <taxon>Acorus</taxon>
    </lineage>
</organism>
<dbReference type="Proteomes" id="UP001179952">
    <property type="component" value="Unassembled WGS sequence"/>
</dbReference>
<keyword evidence="7 8" id="KW-0472">Membrane</keyword>
<name>A0AAV9AWT8_ACOGR</name>
<sequence>MKISCFSKSFCHLVSLLYQFLLFQVNLFWIQLCYFISLSVLGFLVLRVLEPKYRTGRPRDLDLFFMSASAATVSSMATVEMEVFSNAQLLILTLLMLVGGEVFTSIFDLQFMKARFNGKTTTMVGKIESRDPYTEPSNTSNTDLEYNIHTPSSEITKYKSLTCLGYLVLTYFFIIHVVGCISIALYLIFVPSASEVLRNKNIPIPIFSIFTTVSSFANVGFIPTNENMMVFRENSGLLLMIIPIVLAGNTLFPSCLRVAVWTWKKLTRNGEADYILENQRSIGYNHLLSGSHSVLLALTVFGFVLIQFFLFCCMEWNSEVLDGLNTYQKIVGVLFQSVNPRHAGESVVNLSAISPAILALYVVMMYLPPYTAFLPIKDNDYSSKIHNQENEGRNFLKVLMLSQLSYLVIFVILICITEQQKFSEDPLNFNVFNIVFEVISAYGNVGFSMGYSCQSLLNTDRHCKDAWYGFAGRWSYKGKIILIIVMFFGRLKKFNLEGGTPWKLS</sequence>
<gene>
    <name evidence="9" type="ORF">QJS04_geneDACA013981</name>
</gene>
<dbReference type="GO" id="GO:0005886">
    <property type="term" value="C:plasma membrane"/>
    <property type="evidence" value="ECO:0007669"/>
    <property type="project" value="TreeGrafter"/>
</dbReference>
<dbReference type="InterPro" id="IPR003445">
    <property type="entry name" value="Cat_transpt"/>
</dbReference>
<comment type="subcellular location">
    <subcellularLocation>
        <location evidence="1">Membrane</location>
        <topology evidence="1">Multi-pass membrane protein</topology>
    </subcellularLocation>
</comment>
<feature type="transmembrane region" description="Helical" evidence="8">
    <location>
        <begin position="294"/>
        <end position="314"/>
    </location>
</feature>
<dbReference type="PANTHER" id="PTHR31064">
    <property type="entry name" value="POTASSIUM TRANSPORT PROTEIN DDB_G0292412-RELATED"/>
    <property type="match status" value="1"/>
</dbReference>
<feature type="transmembrane region" description="Helical" evidence="8">
    <location>
        <begin position="236"/>
        <end position="260"/>
    </location>
</feature>
<accession>A0AAV9AWT8</accession>
<evidence type="ECO:0000256" key="4">
    <source>
        <dbReference type="ARBA" id="ARBA00022692"/>
    </source>
</evidence>
<feature type="transmembrane region" description="Helical" evidence="8">
    <location>
        <begin position="467"/>
        <end position="488"/>
    </location>
</feature>
<dbReference type="InterPro" id="IPR051143">
    <property type="entry name" value="TrkH_K-transport"/>
</dbReference>
<feature type="transmembrane region" description="Helical" evidence="8">
    <location>
        <begin position="427"/>
        <end position="447"/>
    </location>
</feature>
<evidence type="ECO:0000313" key="9">
    <source>
        <dbReference type="EMBL" id="KAK1268771.1"/>
    </source>
</evidence>
<keyword evidence="6" id="KW-0406">Ion transport</keyword>
<evidence type="ECO:0000256" key="1">
    <source>
        <dbReference type="ARBA" id="ARBA00004141"/>
    </source>
</evidence>
<dbReference type="Pfam" id="PF02386">
    <property type="entry name" value="TrkH"/>
    <property type="match status" value="1"/>
</dbReference>
<evidence type="ECO:0000256" key="6">
    <source>
        <dbReference type="ARBA" id="ARBA00023065"/>
    </source>
</evidence>
<protein>
    <submittedName>
        <fullName evidence="9">Cation transporter HKT6</fullName>
    </submittedName>
</protein>
<comment type="similarity">
    <text evidence="2">Belongs to the TrkH potassium transport family. HKT (TC 2.A.38.3) subfamily.</text>
</comment>
<keyword evidence="10" id="KW-1185">Reference proteome</keyword>
<dbReference type="GO" id="GO:0030001">
    <property type="term" value="P:metal ion transport"/>
    <property type="evidence" value="ECO:0007669"/>
    <property type="project" value="UniProtKB-ARBA"/>
</dbReference>
<evidence type="ECO:0000313" key="10">
    <source>
        <dbReference type="Proteomes" id="UP001179952"/>
    </source>
</evidence>
<feature type="transmembrane region" description="Helical" evidence="8">
    <location>
        <begin position="89"/>
        <end position="109"/>
    </location>
</feature>
<keyword evidence="3" id="KW-0813">Transport</keyword>
<evidence type="ECO:0000256" key="2">
    <source>
        <dbReference type="ARBA" id="ARBA00010864"/>
    </source>
</evidence>
<feature type="transmembrane region" description="Helical" evidence="8">
    <location>
        <begin position="347"/>
        <end position="367"/>
    </location>
</feature>